<dbReference type="EMBL" id="CCEJ010000001">
    <property type="protein sequence ID" value="CDR32886.1"/>
    <property type="molecule type" value="Genomic_DNA"/>
</dbReference>
<gene>
    <name evidence="2" type="ORF">CSEC_0042</name>
</gene>
<keyword evidence="1" id="KW-1133">Transmembrane helix</keyword>
<dbReference type="AlphaFoldDB" id="A0A090CXV4"/>
<name>A0A090CXV4_9BACT</name>
<proteinExistence type="predicted"/>
<evidence type="ECO:0000313" key="2">
    <source>
        <dbReference type="EMBL" id="CDR32886.1"/>
    </source>
</evidence>
<accession>A0A090CXV4</accession>
<protein>
    <submittedName>
        <fullName evidence="2">Membrane protein</fullName>
    </submittedName>
</protein>
<dbReference type="RefSeq" id="WP_041016412.1">
    <property type="nucleotide sequence ID" value="NZ_CCEJ010000001.1"/>
</dbReference>
<reference evidence="2" key="1">
    <citation type="submission" date="2013-12" db="EMBL/GenBank/DDBJ databases">
        <authorList>
            <person name="Linke B."/>
        </authorList>
    </citation>
    <scope>NUCLEOTIDE SEQUENCE [LARGE SCALE GENOMIC DNA]</scope>
    <source>
        <strain evidence="2">CRIB-18</strain>
    </source>
</reference>
<organism evidence="2 3">
    <name type="scientific">Candidatus Criblamydia sequanensis CRIB-18</name>
    <dbReference type="NCBI Taxonomy" id="1437425"/>
    <lineage>
        <taxon>Bacteria</taxon>
        <taxon>Pseudomonadati</taxon>
        <taxon>Chlamydiota</taxon>
        <taxon>Chlamydiia</taxon>
        <taxon>Parachlamydiales</taxon>
        <taxon>Candidatus Criblamydiaceae</taxon>
        <taxon>Candidatus Criblamydia</taxon>
    </lineage>
</organism>
<comment type="caution">
    <text evidence="2">The sequence shown here is derived from an EMBL/GenBank/DDBJ whole genome shotgun (WGS) entry which is preliminary data.</text>
</comment>
<dbReference type="Proteomes" id="UP000031552">
    <property type="component" value="Unassembled WGS sequence"/>
</dbReference>
<keyword evidence="3" id="KW-1185">Reference proteome</keyword>
<keyword evidence="1" id="KW-0812">Transmembrane</keyword>
<evidence type="ECO:0000256" key="1">
    <source>
        <dbReference type="SAM" id="Phobius"/>
    </source>
</evidence>
<keyword evidence="1" id="KW-0472">Membrane</keyword>
<sequence length="230" mass="26974">MELLENHRISFPFIYASSLRNREKLFFFFLAAFLIHALFFLSLRVPEKNAKLYEALKKTTKLQILLKESFLQNKSKKPIDELIFLREMPLDSFLFPQFDFHILPKIQITPLDPADLLSKNSRFLLHNNKRTYLKNDFHISGSLAAFSLIESVPVEYLEASLEDVILQKEYVFHVDVSSDTGKIFSYDIENLNPEDDIQPLILFLRSLKFETEKNEPFIQGVIEIIQRSLK</sequence>
<feature type="transmembrane region" description="Helical" evidence="1">
    <location>
        <begin position="25"/>
        <end position="43"/>
    </location>
</feature>
<evidence type="ECO:0000313" key="3">
    <source>
        <dbReference type="Proteomes" id="UP000031552"/>
    </source>
</evidence>
<dbReference type="STRING" id="1437425.CSEC_0042"/>
<reference evidence="2" key="2">
    <citation type="submission" date="2014-09" db="EMBL/GenBank/DDBJ databases">
        <title>Criblamydia sequanensis harbors a mega-plasmid encoding arsenite resistance.</title>
        <authorList>
            <person name="Bertelli C."/>
            <person name="Goesmann A."/>
            <person name="Greub G."/>
        </authorList>
    </citation>
    <scope>NUCLEOTIDE SEQUENCE [LARGE SCALE GENOMIC DNA]</scope>
    <source>
        <strain evidence="2">CRIB-18</strain>
    </source>
</reference>